<dbReference type="GO" id="GO:0016020">
    <property type="term" value="C:membrane"/>
    <property type="evidence" value="ECO:0007669"/>
    <property type="project" value="InterPro"/>
</dbReference>
<dbReference type="EMBL" id="JTDO01000070">
    <property type="protein sequence ID" value="KLT71930.1"/>
    <property type="molecule type" value="Genomic_DNA"/>
</dbReference>
<organism evidence="2 3">
    <name type="scientific">Neisseria arctica</name>
    <dbReference type="NCBI Taxonomy" id="1470200"/>
    <lineage>
        <taxon>Bacteria</taxon>
        <taxon>Pseudomonadati</taxon>
        <taxon>Pseudomonadota</taxon>
        <taxon>Betaproteobacteria</taxon>
        <taxon>Neisseriales</taxon>
        <taxon>Neisseriaceae</taxon>
        <taxon>Neisseria</taxon>
    </lineage>
</organism>
<keyword evidence="1" id="KW-0812">Transmembrane</keyword>
<feature type="transmembrane region" description="Helical" evidence="1">
    <location>
        <begin position="6"/>
        <end position="25"/>
    </location>
</feature>
<evidence type="ECO:0000313" key="2">
    <source>
        <dbReference type="EMBL" id="KLT71930.1"/>
    </source>
</evidence>
<comment type="caution">
    <text evidence="2">The sequence shown here is derived from an EMBL/GenBank/DDBJ whole genome shotgun (WGS) entry which is preliminary data.</text>
</comment>
<dbReference type="AlphaFoldDB" id="A0A0J0YP64"/>
<protein>
    <submittedName>
        <fullName evidence="2">Membrane protein</fullName>
    </submittedName>
</protein>
<dbReference type="Pfam" id="PF02325">
    <property type="entry name" value="CCB3_YggT"/>
    <property type="match status" value="1"/>
</dbReference>
<reference evidence="2 3" key="1">
    <citation type="submission" date="2014-11" db="EMBL/GenBank/DDBJ databases">
        <title>Genome of a novel goose pathogen.</title>
        <authorList>
            <person name="Hansen C.M."/>
            <person name="Hueffer K."/>
            <person name="Choi S.C."/>
        </authorList>
    </citation>
    <scope>NUCLEOTIDE SEQUENCE [LARGE SCALE GENOMIC DNA]</scope>
    <source>
        <strain evidence="2 3">KH1503</strain>
    </source>
</reference>
<dbReference type="STRING" id="1470200.PL75_10990"/>
<name>A0A0J0YP64_9NEIS</name>
<keyword evidence="1" id="KW-0472">Membrane</keyword>
<sequence>MTALIYLVDTLLTLALFVVLARLLLQWARADFRNPIAQAIVKITNPLILPLRRVL</sequence>
<feature type="non-terminal residue" evidence="2">
    <location>
        <position position="55"/>
    </location>
</feature>
<evidence type="ECO:0000256" key="1">
    <source>
        <dbReference type="SAM" id="Phobius"/>
    </source>
</evidence>
<keyword evidence="3" id="KW-1185">Reference proteome</keyword>
<dbReference type="RefSeq" id="WP_047761974.1">
    <property type="nucleotide sequence ID" value="NZ_JTDO01000070.1"/>
</dbReference>
<gene>
    <name evidence="2" type="ORF">PL75_10990</name>
</gene>
<keyword evidence="1" id="KW-1133">Transmembrane helix</keyword>
<dbReference type="Proteomes" id="UP000036027">
    <property type="component" value="Unassembled WGS sequence"/>
</dbReference>
<proteinExistence type="predicted"/>
<evidence type="ECO:0000313" key="3">
    <source>
        <dbReference type="Proteomes" id="UP000036027"/>
    </source>
</evidence>
<dbReference type="InterPro" id="IPR003425">
    <property type="entry name" value="CCB3/YggT"/>
</dbReference>
<accession>A0A0J0YP64</accession>